<dbReference type="RefSeq" id="WP_047877393.1">
    <property type="nucleotide sequence ID" value="NZ_LDOT01000002.1"/>
</dbReference>
<dbReference type="PANTHER" id="PTHR43581:SF2">
    <property type="entry name" value="EXCINUCLEASE ATPASE SUBUNIT"/>
    <property type="match status" value="1"/>
</dbReference>
<evidence type="ECO:0000313" key="3">
    <source>
        <dbReference type="EMBL" id="KLV09231.1"/>
    </source>
</evidence>
<proteinExistence type="predicted"/>
<dbReference type="PATRIC" id="fig|1195763.3.peg.712"/>
<dbReference type="GO" id="GO:0005524">
    <property type="term" value="F:ATP binding"/>
    <property type="evidence" value="ECO:0007669"/>
    <property type="project" value="InterPro"/>
</dbReference>
<protein>
    <recommendedName>
        <fullName evidence="5">ATPase AAA-type core domain-containing protein</fullName>
    </recommendedName>
</protein>
<feature type="domain" description="DUF3696" evidence="1">
    <location>
        <begin position="363"/>
        <end position="410"/>
    </location>
</feature>
<dbReference type="InterPro" id="IPR003959">
    <property type="entry name" value="ATPase_AAA_core"/>
</dbReference>
<evidence type="ECO:0000313" key="4">
    <source>
        <dbReference type="Proteomes" id="UP000036097"/>
    </source>
</evidence>
<dbReference type="Proteomes" id="UP000036097">
    <property type="component" value="Unassembled WGS sequence"/>
</dbReference>
<evidence type="ECO:0000259" key="1">
    <source>
        <dbReference type="Pfam" id="PF12476"/>
    </source>
</evidence>
<dbReference type="InterPro" id="IPR051396">
    <property type="entry name" value="Bact_Antivir_Def_Nuclease"/>
</dbReference>
<dbReference type="Gene3D" id="3.40.50.300">
    <property type="entry name" value="P-loop containing nucleotide triphosphate hydrolases"/>
    <property type="match status" value="2"/>
</dbReference>
<dbReference type="InterPro" id="IPR022532">
    <property type="entry name" value="DUF3696"/>
</dbReference>
<dbReference type="STRING" id="1195763.ABT56_03290"/>
<accession>A0A0J1HC85</accession>
<name>A0A0J1HC85_9GAMM</name>
<dbReference type="InterPro" id="IPR027417">
    <property type="entry name" value="P-loop_NTPase"/>
</dbReference>
<dbReference type="GO" id="GO:0016887">
    <property type="term" value="F:ATP hydrolysis activity"/>
    <property type="evidence" value="ECO:0007669"/>
    <property type="project" value="InterPro"/>
</dbReference>
<organism evidence="3 4">
    <name type="scientific">Photobacterium aquae</name>
    <dbReference type="NCBI Taxonomy" id="1195763"/>
    <lineage>
        <taxon>Bacteria</taxon>
        <taxon>Pseudomonadati</taxon>
        <taxon>Pseudomonadota</taxon>
        <taxon>Gammaproteobacteria</taxon>
        <taxon>Vibrionales</taxon>
        <taxon>Vibrionaceae</taxon>
        <taxon>Photobacterium</taxon>
    </lineage>
</organism>
<dbReference type="PIRSF" id="PIRSF034888">
    <property type="entry name" value="P-loop_UCP034888"/>
    <property type="match status" value="1"/>
</dbReference>
<keyword evidence="4" id="KW-1185">Reference proteome</keyword>
<comment type="caution">
    <text evidence="3">The sequence shown here is derived from an EMBL/GenBank/DDBJ whole genome shotgun (WGS) entry which is preliminary data.</text>
</comment>
<evidence type="ECO:0008006" key="5">
    <source>
        <dbReference type="Google" id="ProtNLM"/>
    </source>
</evidence>
<dbReference type="AlphaFoldDB" id="A0A0J1HC85"/>
<dbReference type="EMBL" id="LDOT01000002">
    <property type="protein sequence ID" value="KLV09231.1"/>
    <property type="molecule type" value="Genomic_DNA"/>
</dbReference>
<dbReference type="Pfam" id="PF13304">
    <property type="entry name" value="AAA_21"/>
    <property type="match status" value="1"/>
</dbReference>
<dbReference type="PANTHER" id="PTHR43581">
    <property type="entry name" value="ATP/GTP PHOSPHATASE"/>
    <property type="match status" value="1"/>
</dbReference>
<dbReference type="OrthoDB" id="3322489at2"/>
<reference evidence="3 4" key="1">
    <citation type="submission" date="2015-05" db="EMBL/GenBank/DDBJ databases">
        <title>Photobacterium galathea sp. nov.</title>
        <authorList>
            <person name="Machado H."/>
            <person name="Gram L."/>
        </authorList>
    </citation>
    <scope>NUCLEOTIDE SEQUENCE [LARGE SCALE GENOMIC DNA]</scope>
    <source>
        <strain evidence="3 4">CGMCC 1.12159</strain>
    </source>
</reference>
<dbReference type="SUPFAM" id="SSF52540">
    <property type="entry name" value="P-loop containing nucleoside triphosphate hydrolases"/>
    <property type="match status" value="1"/>
</dbReference>
<dbReference type="Pfam" id="PF12476">
    <property type="entry name" value="DUF3696"/>
    <property type="match status" value="1"/>
</dbReference>
<evidence type="ECO:0000259" key="2">
    <source>
        <dbReference type="Pfam" id="PF13304"/>
    </source>
</evidence>
<sequence length="425" mass="47688">MFKRIKLENFKAWRNSGDVHFSPVTLLLGENSTGKSSLLQSLLLMKQTATSPDRTIHLNLGGDEANDYVDMGSFEDLLTKDPENRKISIEMDVDGRQGSSFLKIDYAQDSKKSPVIDQLQLSKDGENWFRAQRSDKGAFNIYLPNETRTSLKSREYSPERGVSFSKEAIYNIGPSGSDVEDISLSILRDLEAISYLGPLRSKPRRTYIWNKTRPGIIGVDGGEAVFALLASSNTSGKKSDGLVEAVSKWLQKMCIADKLEVKHIGAGNYNILVHRDGVVANLIDVGTGVSQVLPVLVLAYFAPEKSTIILEEPEIHLHPLAQSLLAELFLEVSLERDVQFIVETHSEHLFRRMQTLVATKKAKPDQCALYFVEREKSDAVLKTLKMDKYGRIDEWPKNFFGDATGEVRKQAQETMQRMKAERASQ</sequence>
<dbReference type="InterPro" id="IPR014592">
    <property type="entry name" value="P-loop_UCP034888"/>
</dbReference>
<feature type="domain" description="ATPase AAA-type core" evidence="2">
    <location>
        <begin position="24"/>
        <end position="349"/>
    </location>
</feature>
<gene>
    <name evidence="3" type="ORF">ABT56_03290</name>
</gene>